<dbReference type="CDD" id="cd13895">
    <property type="entry name" value="CuRO_3_AAO_like_2"/>
    <property type="match status" value="1"/>
</dbReference>
<sequence>MPLYRYASSIPSALCFLVGFLVGFLVAFSDAKLARHGGRFAPNHVLRATAQNVSIACESRFSVLFNGTSPGPTLYFKEGQTTWVRVYNDMTEYNLTVHWHGLTQRTAPFSDGAPQVSQWPIPPGHFFDYEIHPDIGDAGTYFYHSHVDFQAITATGALIVKDARRVPYKYNGDRIFQLGDYYDKPDQTIIAGLLANPFVWSGESKALLLNGKSGTKAGNETTARTSCAPAVIKVQPGKTYRFRFIGGTAISFVTLGIEDHPDMTIIEADGRYTQQYTTDHIQLASGQRFSTLFKAKSRAEILAAGGKTSYWIQFENRERPNNITGWALLVYDLKGDRSPFSLLKRTPRFKLPQTLPSTPPLTLPLNVTTWAEYVLQPLKSHYTESFPPLSSVNRTIYITVKQVASGKLEWSQNGVIWQHTLLHEPYLTSIYRYGDAAIPSLDVATDSLNNFPGADPAFHAFPARIGETLDIVWLNSNGPNGGWDFHPFHAHGGHFWDLGGGNGTYDAAANDAAMKRDGYTPVLRDTTVGHRYAVKGVPQTTAGWRAWRVQVKYPGVWMLHCHILQHMVMGMQTVWVFGNASEITGVAPQPYIDGYLEFGGSAYGNASCDPLVWENF</sequence>
<dbReference type="InterPro" id="IPR045087">
    <property type="entry name" value="Cu-oxidase_fam"/>
</dbReference>
<evidence type="ECO:0000259" key="5">
    <source>
        <dbReference type="Pfam" id="PF00394"/>
    </source>
</evidence>
<dbReference type="InterPro" id="IPR035666">
    <property type="entry name" value="MCO_CuRO_3"/>
</dbReference>
<dbReference type="InterPro" id="IPR033138">
    <property type="entry name" value="Cu_oxidase_CS"/>
</dbReference>
<feature type="domain" description="Plastocyanin-like" evidence="7">
    <location>
        <begin position="49"/>
        <end position="163"/>
    </location>
</feature>
<evidence type="ECO:0000256" key="4">
    <source>
        <dbReference type="ARBA" id="ARBA00023008"/>
    </source>
</evidence>
<keyword evidence="4" id="KW-0186">Copper</keyword>
<feature type="domain" description="Plastocyanin-like" evidence="6">
    <location>
        <begin position="456"/>
        <end position="576"/>
    </location>
</feature>
<evidence type="ECO:0000313" key="8">
    <source>
        <dbReference type="EMBL" id="EWC44178.1"/>
    </source>
</evidence>
<dbReference type="InterPro" id="IPR001117">
    <property type="entry name" value="Cu-oxidase_2nd"/>
</dbReference>
<dbReference type="EMBL" id="KI966445">
    <property type="protein sequence ID" value="EWC44178.1"/>
    <property type="molecule type" value="Genomic_DNA"/>
</dbReference>
<dbReference type="PROSITE" id="PS00079">
    <property type="entry name" value="MULTICOPPER_OXIDASE1"/>
    <property type="match status" value="1"/>
</dbReference>
<gene>
    <name evidence="8" type="ORF">DRE_07003</name>
</gene>
<dbReference type="CDD" id="cd13873">
    <property type="entry name" value="CuRO_2_AAO_like_2"/>
    <property type="match status" value="1"/>
</dbReference>
<keyword evidence="2" id="KW-0479">Metal-binding</keyword>
<dbReference type="Pfam" id="PF00394">
    <property type="entry name" value="Cu-oxidase"/>
    <property type="match status" value="1"/>
</dbReference>
<dbReference type="InterPro" id="IPR011707">
    <property type="entry name" value="Cu-oxidase-like_N"/>
</dbReference>
<dbReference type="OrthoDB" id="2121828at2759"/>
<keyword evidence="9" id="KW-1185">Reference proteome</keyword>
<dbReference type="GO" id="GO:0016491">
    <property type="term" value="F:oxidoreductase activity"/>
    <property type="evidence" value="ECO:0007669"/>
    <property type="project" value="UniProtKB-KW"/>
</dbReference>
<dbReference type="AlphaFoldDB" id="W7HW96"/>
<evidence type="ECO:0000313" key="9">
    <source>
        <dbReference type="Proteomes" id="UP000024837"/>
    </source>
</evidence>
<dbReference type="NCBIfam" id="TIGR03390">
    <property type="entry name" value="ascorbOXfungal"/>
    <property type="match status" value="1"/>
</dbReference>
<dbReference type="InterPro" id="IPR008972">
    <property type="entry name" value="Cupredoxin"/>
</dbReference>
<dbReference type="SUPFAM" id="SSF49503">
    <property type="entry name" value="Cupredoxins"/>
    <property type="match status" value="3"/>
</dbReference>
<dbReference type="InterPro" id="IPR002355">
    <property type="entry name" value="Cu_oxidase_Cu_BS"/>
</dbReference>
<name>W7HW96_9PEZI</name>
<dbReference type="PROSITE" id="PS00080">
    <property type="entry name" value="MULTICOPPER_OXIDASE2"/>
    <property type="match status" value="1"/>
</dbReference>
<dbReference type="Pfam" id="PF07732">
    <property type="entry name" value="Cu-oxidase_3"/>
    <property type="match status" value="1"/>
</dbReference>
<protein>
    <recommendedName>
        <fullName evidence="10">L-ascorbate oxidase</fullName>
    </recommendedName>
</protein>
<dbReference type="Gene3D" id="2.60.40.420">
    <property type="entry name" value="Cupredoxins - blue copper proteins"/>
    <property type="match status" value="3"/>
</dbReference>
<evidence type="ECO:0008006" key="10">
    <source>
        <dbReference type="Google" id="ProtNLM"/>
    </source>
</evidence>
<reference evidence="8 9" key="1">
    <citation type="submission" date="2013-05" db="EMBL/GenBank/DDBJ databases">
        <title>Drechslerella stenobrocha genome reveals carnivorous origination and mechanical trapping mechanism of predatory fungi.</title>
        <authorList>
            <person name="Liu X."/>
            <person name="Zhang W."/>
            <person name="Liu K."/>
        </authorList>
    </citation>
    <scope>NUCLEOTIDE SEQUENCE [LARGE SCALE GENOMIC DNA]</scope>
    <source>
        <strain evidence="8 9">248</strain>
    </source>
</reference>
<evidence type="ECO:0000256" key="3">
    <source>
        <dbReference type="ARBA" id="ARBA00023002"/>
    </source>
</evidence>
<dbReference type="InterPro" id="IPR011706">
    <property type="entry name" value="Cu-oxidase_C"/>
</dbReference>
<comment type="similarity">
    <text evidence="1">Belongs to the multicopper oxidase family.</text>
</comment>
<keyword evidence="3" id="KW-0560">Oxidoreductase</keyword>
<dbReference type="PANTHER" id="PTHR11709:SF394">
    <property type="entry name" value="FI03373P-RELATED"/>
    <property type="match status" value="1"/>
</dbReference>
<evidence type="ECO:0000259" key="6">
    <source>
        <dbReference type="Pfam" id="PF07731"/>
    </source>
</evidence>
<proteinExistence type="inferred from homology"/>
<accession>W7HW96</accession>
<dbReference type="PANTHER" id="PTHR11709">
    <property type="entry name" value="MULTI-COPPER OXIDASE"/>
    <property type="match status" value="1"/>
</dbReference>
<dbReference type="InterPro" id="IPR017762">
    <property type="entry name" value="Multicopper_oxidase_fun"/>
</dbReference>
<dbReference type="GO" id="GO:0005507">
    <property type="term" value="F:copper ion binding"/>
    <property type="evidence" value="ECO:0007669"/>
    <property type="project" value="InterPro"/>
</dbReference>
<dbReference type="Pfam" id="PF07731">
    <property type="entry name" value="Cu-oxidase_2"/>
    <property type="match status" value="1"/>
</dbReference>
<evidence type="ECO:0000256" key="1">
    <source>
        <dbReference type="ARBA" id="ARBA00010609"/>
    </source>
</evidence>
<dbReference type="HOGENOM" id="CLU_006504_8_3_1"/>
<evidence type="ECO:0000256" key="2">
    <source>
        <dbReference type="ARBA" id="ARBA00022723"/>
    </source>
</evidence>
<organism evidence="8 9">
    <name type="scientific">Drechslerella stenobrocha 248</name>
    <dbReference type="NCBI Taxonomy" id="1043628"/>
    <lineage>
        <taxon>Eukaryota</taxon>
        <taxon>Fungi</taxon>
        <taxon>Dikarya</taxon>
        <taxon>Ascomycota</taxon>
        <taxon>Pezizomycotina</taxon>
        <taxon>Orbiliomycetes</taxon>
        <taxon>Orbiliales</taxon>
        <taxon>Orbiliaceae</taxon>
        <taxon>Drechslerella</taxon>
    </lineage>
</organism>
<feature type="domain" description="Plastocyanin-like" evidence="5">
    <location>
        <begin position="174"/>
        <end position="332"/>
    </location>
</feature>
<dbReference type="Proteomes" id="UP000024837">
    <property type="component" value="Unassembled WGS sequence"/>
</dbReference>
<evidence type="ECO:0000259" key="7">
    <source>
        <dbReference type="Pfam" id="PF07732"/>
    </source>
</evidence>